<dbReference type="Proteomes" id="UP000464620">
    <property type="component" value="Chromosome B09"/>
</dbReference>
<name>A0A6B9V448_ARAHY</name>
<accession>A0A6B9V448</accession>
<proteinExistence type="predicted"/>
<dbReference type="AlphaFoldDB" id="A0A6B9V448"/>
<gene>
    <name evidence="2" type="ORF">DS421_19g638280</name>
</gene>
<reference evidence="2 3" key="1">
    <citation type="submission" date="2020-01" db="EMBL/GenBank/DDBJ databases">
        <title>Genome sequence of Arachis hypogaea, cultivar Shitouqi.</title>
        <authorList>
            <person name="Zhuang W."/>
            <person name="Chen H."/>
            <person name="Varshney R."/>
            <person name="Wang D."/>
            <person name="Ming R."/>
        </authorList>
    </citation>
    <scope>NUCLEOTIDE SEQUENCE [LARGE SCALE GENOMIC DNA]</scope>
    <source>
        <tissue evidence="2">Young leaf</tissue>
    </source>
</reference>
<feature type="chain" id="PRO_5025602640" evidence="1">
    <location>
        <begin position="21"/>
        <end position="106"/>
    </location>
</feature>
<feature type="signal peptide" evidence="1">
    <location>
        <begin position="1"/>
        <end position="20"/>
    </location>
</feature>
<evidence type="ECO:0000313" key="3">
    <source>
        <dbReference type="Proteomes" id="UP000464620"/>
    </source>
</evidence>
<dbReference type="EMBL" id="CP031001">
    <property type="protein sequence ID" value="QHN75785.1"/>
    <property type="molecule type" value="Genomic_DNA"/>
</dbReference>
<evidence type="ECO:0000256" key="1">
    <source>
        <dbReference type="SAM" id="SignalP"/>
    </source>
</evidence>
<keyword evidence="1" id="KW-0732">Signal</keyword>
<protein>
    <submittedName>
        <fullName evidence="2">Uncharacterized protein</fullName>
    </submittedName>
</protein>
<evidence type="ECO:0000313" key="2">
    <source>
        <dbReference type="EMBL" id="QHN75785.1"/>
    </source>
</evidence>
<sequence>MAKLKMANLFTLFLLLSVTGEVDVGRMRSCRDDNWHGFNCEIETACYEHFYVRWVGYRTVQIAIRDDGRGSSGRGLPVEGCEVPMSRVLRRERGVPPAKTLRRSCQ</sequence>
<organism evidence="2 3">
    <name type="scientific">Arachis hypogaea</name>
    <name type="common">Peanut</name>
    <dbReference type="NCBI Taxonomy" id="3818"/>
    <lineage>
        <taxon>Eukaryota</taxon>
        <taxon>Viridiplantae</taxon>
        <taxon>Streptophyta</taxon>
        <taxon>Embryophyta</taxon>
        <taxon>Tracheophyta</taxon>
        <taxon>Spermatophyta</taxon>
        <taxon>Magnoliopsida</taxon>
        <taxon>eudicotyledons</taxon>
        <taxon>Gunneridae</taxon>
        <taxon>Pentapetalae</taxon>
        <taxon>rosids</taxon>
        <taxon>fabids</taxon>
        <taxon>Fabales</taxon>
        <taxon>Fabaceae</taxon>
        <taxon>Papilionoideae</taxon>
        <taxon>50 kb inversion clade</taxon>
        <taxon>dalbergioids sensu lato</taxon>
        <taxon>Dalbergieae</taxon>
        <taxon>Pterocarpus clade</taxon>
        <taxon>Arachis</taxon>
    </lineage>
</organism>